<dbReference type="Proteomes" id="UP000663879">
    <property type="component" value="Unassembled WGS sequence"/>
</dbReference>
<evidence type="ECO:0000313" key="1">
    <source>
        <dbReference type="EMBL" id="CAF0811929.1"/>
    </source>
</evidence>
<gene>
    <name evidence="1" type="ORF">OXX778_LOCUS7020</name>
</gene>
<reference evidence="1" key="1">
    <citation type="submission" date="2021-02" db="EMBL/GenBank/DDBJ databases">
        <authorList>
            <person name="Nowell W R."/>
        </authorList>
    </citation>
    <scope>NUCLEOTIDE SEQUENCE</scope>
    <source>
        <strain evidence="1">Ploen Becks lab</strain>
    </source>
</reference>
<evidence type="ECO:0008006" key="3">
    <source>
        <dbReference type="Google" id="ProtNLM"/>
    </source>
</evidence>
<name>A0A813TCD7_9BILA</name>
<evidence type="ECO:0000313" key="2">
    <source>
        <dbReference type="Proteomes" id="UP000663879"/>
    </source>
</evidence>
<keyword evidence="2" id="KW-1185">Reference proteome</keyword>
<protein>
    <recommendedName>
        <fullName evidence="3">Reverse transcriptase domain-containing protein</fullName>
    </recommendedName>
</protein>
<sequence length="216" mass="25002">MNFSSVSSNIPILEESMILRYRLLNEIKDKNFDIFNNLSMKQLIVLTYLMKYKPFKIMDCDKNLGVSFTSGSGSYVEIIENPLENLVSDINHNLILLYHGKNISKQMMNNVFIKGLCKLGSFRVLSKLPKEKFGIRPIVNCSGQPPEKLCIVLDNLFTPILRQISYILKDSQQILQRFENLFSHKKPYLYSLDFKSLYTSILQGHAIEIICDFMKD</sequence>
<comment type="caution">
    <text evidence="1">The sequence shown here is derived from an EMBL/GenBank/DDBJ whole genome shotgun (WGS) entry which is preliminary data.</text>
</comment>
<dbReference type="AlphaFoldDB" id="A0A813TCD7"/>
<accession>A0A813TCD7</accession>
<organism evidence="1 2">
    <name type="scientific">Brachionus calyciflorus</name>
    <dbReference type="NCBI Taxonomy" id="104777"/>
    <lineage>
        <taxon>Eukaryota</taxon>
        <taxon>Metazoa</taxon>
        <taxon>Spiralia</taxon>
        <taxon>Gnathifera</taxon>
        <taxon>Rotifera</taxon>
        <taxon>Eurotatoria</taxon>
        <taxon>Monogononta</taxon>
        <taxon>Pseudotrocha</taxon>
        <taxon>Ploima</taxon>
        <taxon>Brachionidae</taxon>
        <taxon>Brachionus</taxon>
    </lineage>
</organism>
<dbReference type="EMBL" id="CAJNOC010000870">
    <property type="protein sequence ID" value="CAF0811929.1"/>
    <property type="molecule type" value="Genomic_DNA"/>
</dbReference>
<proteinExistence type="predicted"/>